<dbReference type="AlphaFoldDB" id="L9VL63"/>
<dbReference type="STRING" id="1114856.GCA_000383975_04168"/>
<dbReference type="Pfam" id="PF15915">
    <property type="entry name" value="BAT"/>
    <property type="match status" value="1"/>
</dbReference>
<evidence type="ECO:0000313" key="5">
    <source>
        <dbReference type="EMBL" id="ELY37702.1"/>
    </source>
</evidence>
<evidence type="ECO:0000259" key="4">
    <source>
        <dbReference type="Pfam" id="PF15915"/>
    </source>
</evidence>
<keyword evidence="1" id="KW-0805">Transcription regulation</keyword>
<dbReference type="Pfam" id="PF04967">
    <property type="entry name" value="HTH_10"/>
    <property type="match status" value="1"/>
</dbReference>
<dbReference type="Proteomes" id="UP000011599">
    <property type="component" value="Unassembled WGS sequence"/>
</dbReference>
<accession>L9VL63</accession>
<comment type="caution">
    <text evidence="5">The sequence shown here is derived from an EMBL/GenBank/DDBJ whole genome shotgun (WGS) entry which is preliminary data.</text>
</comment>
<dbReference type="InterPro" id="IPR007050">
    <property type="entry name" value="HTH_bacterioopsin"/>
</dbReference>
<evidence type="ECO:0000259" key="3">
    <source>
        <dbReference type="Pfam" id="PF04967"/>
    </source>
</evidence>
<evidence type="ECO:0000313" key="6">
    <source>
        <dbReference type="Proteomes" id="UP000011599"/>
    </source>
</evidence>
<evidence type="ECO:0000256" key="2">
    <source>
        <dbReference type="ARBA" id="ARBA00023163"/>
    </source>
</evidence>
<dbReference type="InterPro" id="IPR031803">
    <property type="entry name" value="BAT_GAF/HTH-assoc"/>
</dbReference>
<feature type="domain" description="HTH bat-type" evidence="3">
    <location>
        <begin position="177"/>
        <end position="227"/>
    </location>
</feature>
<sequence>MELTTQDSNRLRIEFQTEPIGVLEALNSALSVSAQIELDNVLPGATDGQWLEFFTITAPEVSNLVPILDEIGRIEPVFVQPASSISNTFYVLTFINGHEPRPTAILLAHDAVPHRIIVQDQDMTIVASVTSWQKLKTLAEAIERQHRSFELVGVTETNEMSFPLGGSILKYNLQGKLTPEQLTIIETAYQCGYFEVPQQATAEDVAQELDICQSTLSEQLRNAQNAVWNVLFGDRIR</sequence>
<name>L9VL63_9EURY</name>
<dbReference type="PATRIC" id="fig|1114856.3.peg.4012"/>
<feature type="domain" description="Bacterioopsin transcriptional activator GAF and HTH associated" evidence="4">
    <location>
        <begin position="30"/>
        <end position="157"/>
    </location>
</feature>
<dbReference type="eggNOG" id="arCOG02276">
    <property type="taxonomic scope" value="Archaea"/>
</dbReference>
<dbReference type="OrthoDB" id="168808at2157"/>
<dbReference type="PANTHER" id="PTHR34236:SF1">
    <property type="entry name" value="DIMETHYL SULFOXIDE REDUCTASE TRANSCRIPTIONAL ACTIVATOR"/>
    <property type="match status" value="1"/>
</dbReference>
<reference evidence="5 6" key="1">
    <citation type="journal article" date="2014" name="PLoS Genet.">
        <title>Phylogenetically driven sequencing of extremely halophilic archaea reveals strategies for static and dynamic osmo-response.</title>
        <authorList>
            <person name="Becker E.A."/>
            <person name="Seitzer P.M."/>
            <person name="Tritt A."/>
            <person name="Larsen D."/>
            <person name="Krusor M."/>
            <person name="Yao A.I."/>
            <person name="Wu D."/>
            <person name="Madern D."/>
            <person name="Eisen J.A."/>
            <person name="Darling A.E."/>
            <person name="Facciotti M.T."/>
        </authorList>
    </citation>
    <scope>NUCLEOTIDE SEQUENCE [LARGE SCALE GENOMIC DNA]</scope>
    <source>
        <strain evidence="5 6">GA33</strain>
    </source>
</reference>
<dbReference type="PANTHER" id="PTHR34236">
    <property type="entry name" value="DIMETHYL SULFOXIDE REDUCTASE TRANSCRIPTIONAL ACTIVATOR"/>
    <property type="match status" value="1"/>
</dbReference>
<dbReference type="RefSeq" id="WP_006092007.1">
    <property type="nucleotide sequence ID" value="NZ_AOHW01000045.1"/>
</dbReference>
<evidence type="ECO:0000256" key="1">
    <source>
        <dbReference type="ARBA" id="ARBA00023015"/>
    </source>
</evidence>
<gene>
    <name evidence="5" type="ORF">C496_19380</name>
</gene>
<organism evidence="5 6">
    <name type="scientific">Natronorubrum tibetense GA33</name>
    <dbReference type="NCBI Taxonomy" id="1114856"/>
    <lineage>
        <taxon>Archaea</taxon>
        <taxon>Methanobacteriati</taxon>
        <taxon>Methanobacteriota</taxon>
        <taxon>Stenosarchaea group</taxon>
        <taxon>Halobacteria</taxon>
        <taxon>Halobacteriales</taxon>
        <taxon>Natrialbaceae</taxon>
        <taxon>Natronorubrum</taxon>
    </lineage>
</organism>
<protein>
    <submittedName>
        <fullName evidence="5">Bacterio-opsin activator</fullName>
    </submittedName>
</protein>
<keyword evidence="2" id="KW-0804">Transcription</keyword>
<proteinExistence type="predicted"/>
<dbReference type="EMBL" id="AOHW01000045">
    <property type="protein sequence ID" value="ELY37702.1"/>
    <property type="molecule type" value="Genomic_DNA"/>
</dbReference>
<keyword evidence="6" id="KW-1185">Reference proteome</keyword>